<reference evidence="3" key="1">
    <citation type="submission" date="2021-11" db="EMBL/GenBank/DDBJ databases">
        <title>Genome sequence.</title>
        <authorList>
            <person name="Sun Q."/>
        </authorList>
    </citation>
    <scope>NUCLEOTIDE SEQUENCE</scope>
    <source>
        <strain evidence="3">JC732</strain>
    </source>
</reference>
<dbReference type="Pfam" id="PF13469">
    <property type="entry name" value="Sulfotransfer_3"/>
    <property type="match status" value="1"/>
</dbReference>
<dbReference type="Proteomes" id="UP001139103">
    <property type="component" value="Unassembled WGS sequence"/>
</dbReference>
<dbReference type="AlphaFoldDB" id="A0A9X1SF58"/>
<evidence type="ECO:0000256" key="2">
    <source>
        <dbReference type="SAM" id="MobiDB-lite"/>
    </source>
</evidence>
<dbReference type="RefSeq" id="WP_230218253.1">
    <property type="nucleotide sequence ID" value="NZ_JAJKFT010000004.1"/>
</dbReference>
<feature type="region of interest" description="Disordered" evidence="2">
    <location>
        <begin position="251"/>
        <end position="271"/>
    </location>
</feature>
<dbReference type="SUPFAM" id="SSF52540">
    <property type="entry name" value="P-loop containing nucleoside triphosphate hydrolases"/>
    <property type="match status" value="1"/>
</dbReference>
<evidence type="ECO:0000313" key="3">
    <source>
        <dbReference type="EMBL" id="MCC9628780.1"/>
    </source>
</evidence>
<keyword evidence="1" id="KW-0808">Transferase</keyword>
<evidence type="ECO:0000256" key="1">
    <source>
        <dbReference type="ARBA" id="ARBA00022679"/>
    </source>
</evidence>
<protein>
    <submittedName>
        <fullName evidence="3">Sulfotransferase</fullName>
    </submittedName>
</protein>
<feature type="region of interest" description="Disordered" evidence="2">
    <location>
        <begin position="1"/>
        <end position="23"/>
    </location>
</feature>
<feature type="compositionally biased region" description="Polar residues" evidence="2">
    <location>
        <begin position="12"/>
        <end position="23"/>
    </location>
</feature>
<dbReference type="PANTHER" id="PTHR12788">
    <property type="entry name" value="PROTEIN-TYROSINE SULFOTRANSFERASE 2"/>
    <property type="match status" value="1"/>
</dbReference>
<dbReference type="PANTHER" id="PTHR12788:SF10">
    <property type="entry name" value="PROTEIN-TYROSINE SULFOTRANSFERASE"/>
    <property type="match status" value="1"/>
</dbReference>
<dbReference type="InterPro" id="IPR027417">
    <property type="entry name" value="P-loop_NTPase"/>
</dbReference>
<comment type="caution">
    <text evidence="3">The sequence shown here is derived from an EMBL/GenBank/DDBJ whole genome shotgun (WGS) entry which is preliminary data.</text>
</comment>
<sequence>MTRSAELADSGAQENVTRQSGSEDQSWRDVLNREFLFIIGSDRSGTTWLQSMIAAHPQVATTVQLTLFHTYVPDWIRSWNMEVGYIEDADQWDMGLPVVWSEQEFHEFLREFVAKAYSKVAEKSPNASHILDKHPAYREHVEDINLLLPNAKFIHVIRDGRDVALSLIAAKKGLGWGFSSVREAAEAWARFVRRGQEATKYGERYVEVRYEDLKTDGVATLQSVFEFCGLAASEEEVGRILEDHQFERMKRNRQTPDATRNAPAAHYRKGASGQWKEGYSAVQRGEFHQIAGGLLCELGYAEPGWWYQSRIEWMFVKAVLLAKSGLSVVRKLISWVGRTVLG</sequence>
<dbReference type="EMBL" id="JAJKFT010000004">
    <property type="protein sequence ID" value="MCC9628780.1"/>
    <property type="molecule type" value="Genomic_DNA"/>
</dbReference>
<proteinExistence type="predicted"/>
<dbReference type="Gene3D" id="3.40.50.300">
    <property type="entry name" value="P-loop containing nucleotide triphosphate hydrolases"/>
    <property type="match status" value="1"/>
</dbReference>
<dbReference type="InterPro" id="IPR026634">
    <property type="entry name" value="TPST-like"/>
</dbReference>
<accession>A0A9X1SF58</accession>
<evidence type="ECO:0000313" key="4">
    <source>
        <dbReference type="Proteomes" id="UP001139103"/>
    </source>
</evidence>
<name>A0A9X1SF58_9BACT</name>
<dbReference type="GO" id="GO:0008476">
    <property type="term" value="F:protein-tyrosine sulfotransferase activity"/>
    <property type="evidence" value="ECO:0007669"/>
    <property type="project" value="InterPro"/>
</dbReference>
<gene>
    <name evidence="3" type="ORF">LOC68_10255</name>
</gene>
<organism evidence="3 4">
    <name type="scientific">Blastopirellula sediminis</name>
    <dbReference type="NCBI Taxonomy" id="2894196"/>
    <lineage>
        <taxon>Bacteria</taxon>
        <taxon>Pseudomonadati</taxon>
        <taxon>Planctomycetota</taxon>
        <taxon>Planctomycetia</taxon>
        <taxon>Pirellulales</taxon>
        <taxon>Pirellulaceae</taxon>
        <taxon>Blastopirellula</taxon>
    </lineage>
</organism>
<keyword evidence="4" id="KW-1185">Reference proteome</keyword>